<keyword evidence="1" id="KW-0472">Membrane</keyword>
<keyword evidence="1" id="KW-0812">Transmembrane</keyword>
<dbReference type="RefSeq" id="WP_190422330.1">
    <property type="nucleotide sequence ID" value="NZ_JAAOCA010000019.1"/>
</dbReference>
<comment type="caution">
    <text evidence="2">The sequence shown here is derived from an EMBL/GenBank/DDBJ whole genome shotgun (WGS) entry which is preliminary data.</text>
</comment>
<evidence type="ECO:0000313" key="2">
    <source>
        <dbReference type="EMBL" id="MBD1600201.1"/>
    </source>
</evidence>
<dbReference type="Proteomes" id="UP000805841">
    <property type="component" value="Unassembled WGS sequence"/>
</dbReference>
<name>A0ABR7Z4I5_9PSED</name>
<dbReference type="EMBL" id="JAAOCA010000019">
    <property type="protein sequence ID" value="MBD1600201.1"/>
    <property type="molecule type" value="Genomic_DNA"/>
</dbReference>
<proteinExistence type="predicted"/>
<dbReference type="InterPro" id="IPR049711">
    <property type="entry name" value="PA3371-like"/>
</dbReference>
<evidence type="ECO:0000256" key="1">
    <source>
        <dbReference type="SAM" id="Phobius"/>
    </source>
</evidence>
<keyword evidence="1" id="KW-1133">Transmembrane helix</keyword>
<protein>
    <submittedName>
        <fullName evidence="2">Uncharacterized protein</fullName>
    </submittedName>
</protein>
<feature type="transmembrane region" description="Helical" evidence="1">
    <location>
        <begin position="32"/>
        <end position="51"/>
    </location>
</feature>
<keyword evidence="3" id="KW-1185">Reference proteome</keyword>
<gene>
    <name evidence="2" type="ORF">HAQ05_16005</name>
</gene>
<reference evidence="2 3" key="1">
    <citation type="journal article" date="2020" name="Insects">
        <title>Bacteria Belonging to Pseudomonas typographi sp. nov. from the Bark Beetle Ips typographus Have Genomic Potential to Aid in the Host Ecology.</title>
        <authorList>
            <person name="Peral-Aranega E."/>
            <person name="Saati-Santamaria Z."/>
            <person name="Kolarik M."/>
            <person name="Rivas R."/>
            <person name="Garcia-Fraile P."/>
        </authorList>
    </citation>
    <scope>NUCLEOTIDE SEQUENCE [LARGE SCALE GENOMIC DNA]</scope>
    <source>
        <strain evidence="2 3">CA3A</strain>
    </source>
</reference>
<accession>A0ABR7Z4I5</accession>
<evidence type="ECO:0000313" key="3">
    <source>
        <dbReference type="Proteomes" id="UP000805841"/>
    </source>
</evidence>
<organism evidence="2 3">
    <name type="scientific">Pseudomonas typographi</name>
    <dbReference type="NCBI Taxonomy" id="2715964"/>
    <lineage>
        <taxon>Bacteria</taxon>
        <taxon>Pseudomonadati</taxon>
        <taxon>Pseudomonadota</taxon>
        <taxon>Gammaproteobacteria</taxon>
        <taxon>Pseudomonadales</taxon>
        <taxon>Pseudomonadaceae</taxon>
        <taxon>Pseudomonas</taxon>
    </lineage>
</organism>
<sequence length="61" mass="6441">MSVSALVFLLASALSVLGALLCSPTAGADGRVLLFAGSCFAVLFLLALIRGKRFRFNPQLR</sequence>
<dbReference type="NCBIfam" id="NF041882">
    <property type="entry name" value="PA3371_fam"/>
    <property type="match status" value="1"/>
</dbReference>